<keyword evidence="1" id="KW-0812">Transmembrane</keyword>
<gene>
    <name evidence="2" type="ORF">QBC47DRAFT_64118</name>
</gene>
<dbReference type="Gene3D" id="2.30.110.10">
    <property type="entry name" value="Electron Transport, Fmn-binding Protein, Chain A"/>
    <property type="match status" value="1"/>
</dbReference>
<dbReference type="EMBL" id="MU839840">
    <property type="protein sequence ID" value="KAK1752042.1"/>
    <property type="molecule type" value="Genomic_DNA"/>
</dbReference>
<protein>
    <recommendedName>
        <fullName evidence="4">Pyridoxamine 5'-phosphate oxidase putative domain-containing protein</fullName>
    </recommendedName>
</protein>
<keyword evidence="3" id="KW-1185">Reference proteome</keyword>
<proteinExistence type="predicted"/>
<keyword evidence="1" id="KW-0472">Membrane</keyword>
<evidence type="ECO:0000313" key="3">
    <source>
        <dbReference type="Proteomes" id="UP001239445"/>
    </source>
</evidence>
<keyword evidence="1" id="KW-1133">Transmembrane helix</keyword>
<dbReference type="PANTHER" id="PTHR39336">
    <property type="entry name" value="PYRIDOXAMINE PHOSPHATE OXIDASE FAMILY PROTEIN (AFU_ORTHOLOGUE AFUA_6G11440)"/>
    <property type="match status" value="1"/>
</dbReference>
<name>A0AAJ0B5R8_9PEZI</name>
<sequence length="258" mass="28887">MGKFFETIPDSLIEWIREQKVFWVATAPLSASGHVNVSPKGGRYFGVLDSATFWYMDLTGSGNETISHLYEPGNGRITVMFNAFDGPPRIARLFGHGRVLENGTPAFEDFVKKHDVQTIPGSRAIVIVDVHQVGTSCGYSVPFFDFKDFRTTLNEVFANRVEKAKQGKSNETMERYWAYKNAWSLDGLPGLEVGRRTGQAEHIAPMEKMVGPLAQKRYRNNRRFSVEHLVLVAIVTALFTVYASAMFGLPTRVKGLMA</sequence>
<organism evidence="2 3">
    <name type="scientific">Echria macrotheca</name>
    <dbReference type="NCBI Taxonomy" id="438768"/>
    <lineage>
        <taxon>Eukaryota</taxon>
        <taxon>Fungi</taxon>
        <taxon>Dikarya</taxon>
        <taxon>Ascomycota</taxon>
        <taxon>Pezizomycotina</taxon>
        <taxon>Sordariomycetes</taxon>
        <taxon>Sordariomycetidae</taxon>
        <taxon>Sordariales</taxon>
        <taxon>Schizotheciaceae</taxon>
        <taxon>Echria</taxon>
    </lineage>
</organism>
<evidence type="ECO:0008006" key="4">
    <source>
        <dbReference type="Google" id="ProtNLM"/>
    </source>
</evidence>
<dbReference type="PANTHER" id="PTHR39336:SF3">
    <property type="entry name" value="PYRIDOXAMINE PHOSPHATE OXIDASE"/>
    <property type="match status" value="1"/>
</dbReference>
<evidence type="ECO:0000256" key="1">
    <source>
        <dbReference type="SAM" id="Phobius"/>
    </source>
</evidence>
<dbReference type="SUPFAM" id="SSF50475">
    <property type="entry name" value="FMN-binding split barrel"/>
    <property type="match status" value="1"/>
</dbReference>
<dbReference type="AlphaFoldDB" id="A0AAJ0B5R8"/>
<feature type="transmembrane region" description="Helical" evidence="1">
    <location>
        <begin position="229"/>
        <end position="249"/>
    </location>
</feature>
<evidence type="ECO:0000313" key="2">
    <source>
        <dbReference type="EMBL" id="KAK1752042.1"/>
    </source>
</evidence>
<accession>A0AAJ0B5R8</accession>
<dbReference type="Proteomes" id="UP001239445">
    <property type="component" value="Unassembled WGS sequence"/>
</dbReference>
<comment type="caution">
    <text evidence="2">The sequence shown here is derived from an EMBL/GenBank/DDBJ whole genome shotgun (WGS) entry which is preliminary data.</text>
</comment>
<reference evidence="2" key="1">
    <citation type="submission" date="2023-06" db="EMBL/GenBank/DDBJ databases">
        <title>Genome-scale phylogeny and comparative genomics of the fungal order Sordariales.</title>
        <authorList>
            <consortium name="Lawrence Berkeley National Laboratory"/>
            <person name="Hensen N."/>
            <person name="Bonometti L."/>
            <person name="Westerberg I."/>
            <person name="Brannstrom I.O."/>
            <person name="Guillou S."/>
            <person name="Cros-Aarteil S."/>
            <person name="Calhoun S."/>
            <person name="Haridas S."/>
            <person name="Kuo A."/>
            <person name="Mondo S."/>
            <person name="Pangilinan J."/>
            <person name="Riley R."/>
            <person name="Labutti K."/>
            <person name="Andreopoulos B."/>
            <person name="Lipzen A."/>
            <person name="Chen C."/>
            <person name="Yanf M."/>
            <person name="Daum C."/>
            <person name="Ng V."/>
            <person name="Clum A."/>
            <person name="Steindorff A."/>
            <person name="Ohm R."/>
            <person name="Martin F."/>
            <person name="Silar P."/>
            <person name="Natvig D."/>
            <person name="Lalanne C."/>
            <person name="Gautier V."/>
            <person name="Ament-Velasquez S.L."/>
            <person name="Kruys A."/>
            <person name="Hutchinson M.I."/>
            <person name="Powell A.J."/>
            <person name="Barry K."/>
            <person name="Miller A.N."/>
            <person name="Grigoriev I.V."/>
            <person name="Debuchy R."/>
            <person name="Gladieux P."/>
            <person name="Thoren M.H."/>
            <person name="Johannesson H."/>
        </authorList>
    </citation>
    <scope>NUCLEOTIDE SEQUENCE</scope>
    <source>
        <strain evidence="2">PSN4</strain>
    </source>
</reference>
<dbReference type="InterPro" id="IPR012349">
    <property type="entry name" value="Split_barrel_FMN-bd"/>
</dbReference>